<reference evidence="1 2" key="1">
    <citation type="submission" date="2015-07" db="EMBL/GenBank/DDBJ databases">
        <title>Whole genome sequence of Thermanaerothrix daxensis DSM 23592.</title>
        <authorList>
            <person name="Hemp J."/>
            <person name="Ward L.M."/>
            <person name="Pace L.A."/>
            <person name="Fischer W.W."/>
        </authorList>
    </citation>
    <scope>NUCLEOTIDE SEQUENCE [LARGE SCALE GENOMIC DNA]</scope>
    <source>
        <strain evidence="1 2">GNS-1</strain>
    </source>
</reference>
<feature type="non-terminal residue" evidence="1">
    <location>
        <position position="1"/>
    </location>
</feature>
<accession>A0A0P6YL35</accession>
<evidence type="ECO:0000313" key="2">
    <source>
        <dbReference type="Proteomes" id="UP000050544"/>
    </source>
</evidence>
<name>A0A0P6YL35_9CHLR</name>
<dbReference type="AlphaFoldDB" id="A0A0P6YL35"/>
<sequence length="113" mass="11789">EGAEGEDVERVGVDDRLDVREGLVDEEMGFALPGKAGVMEPVVQRQGAAEDVLRGQLPVVSAAAVFGGDVEGVAFSGTDVASGHVGQASFRHSAPDLSNLFGKRCHMLISIIK</sequence>
<dbReference type="Proteomes" id="UP000050544">
    <property type="component" value="Unassembled WGS sequence"/>
</dbReference>
<dbReference type="STRING" id="869279.SE15_08710"/>
<organism evidence="1 2">
    <name type="scientific">Thermanaerothrix daxensis</name>
    <dbReference type="NCBI Taxonomy" id="869279"/>
    <lineage>
        <taxon>Bacteria</taxon>
        <taxon>Bacillati</taxon>
        <taxon>Chloroflexota</taxon>
        <taxon>Anaerolineae</taxon>
        <taxon>Anaerolineales</taxon>
        <taxon>Anaerolineaceae</taxon>
        <taxon>Thermanaerothrix</taxon>
    </lineage>
</organism>
<protein>
    <submittedName>
        <fullName evidence="1">Uncharacterized protein</fullName>
    </submittedName>
</protein>
<evidence type="ECO:0000313" key="1">
    <source>
        <dbReference type="EMBL" id="KPL83294.1"/>
    </source>
</evidence>
<proteinExistence type="predicted"/>
<gene>
    <name evidence="1" type="ORF">SE15_08710</name>
</gene>
<keyword evidence="2" id="KW-1185">Reference proteome</keyword>
<comment type="caution">
    <text evidence="1">The sequence shown here is derived from an EMBL/GenBank/DDBJ whole genome shotgun (WGS) entry which is preliminary data.</text>
</comment>
<dbReference type="EMBL" id="LGKO01000004">
    <property type="protein sequence ID" value="KPL83294.1"/>
    <property type="molecule type" value="Genomic_DNA"/>
</dbReference>